<dbReference type="InterPro" id="IPR018860">
    <property type="entry name" value="APC_suCDC26"/>
</dbReference>
<dbReference type="GO" id="GO:0031145">
    <property type="term" value="P:anaphase-promoting complex-dependent catabolic process"/>
    <property type="evidence" value="ECO:0007669"/>
    <property type="project" value="InterPro"/>
</dbReference>
<evidence type="ECO:0000256" key="6">
    <source>
        <dbReference type="ARBA" id="ARBA00022776"/>
    </source>
</evidence>
<organism evidence="13 14">
    <name type="scientific">Pomacea canaliculata</name>
    <name type="common">Golden apple snail</name>
    <dbReference type="NCBI Taxonomy" id="400727"/>
    <lineage>
        <taxon>Eukaryota</taxon>
        <taxon>Metazoa</taxon>
        <taxon>Spiralia</taxon>
        <taxon>Lophotrochozoa</taxon>
        <taxon>Mollusca</taxon>
        <taxon>Gastropoda</taxon>
        <taxon>Caenogastropoda</taxon>
        <taxon>Architaenioglossa</taxon>
        <taxon>Ampullarioidea</taxon>
        <taxon>Ampullariidae</taxon>
        <taxon>Pomacea</taxon>
    </lineage>
</organism>
<dbReference type="Pfam" id="PF10471">
    <property type="entry name" value="ANAPC_CDC26"/>
    <property type="match status" value="1"/>
</dbReference>
<evidence type="ECO:0000256" key="4">
    <source>
        <dbReference type="ARBA" id="ARBA00018549"/>
    </source>
</evidence>
<evidence type="ECO:0000256" key="9">
    <source>
        <dbReference type="ARBA" id="ARBA00023242"/>
    </source>
</evidence>
<gene>
    <name evidence="13" type="ORF">C0Q70_21270</name>
</gene>
<sequence>MLRRPPTRIELKIDDLNEYNAVKTARELEQKKQKPLTEMGSPMATPEATGKSRTDVHQRIGYDPKPLPQPSHLPH</sequence>
<keyword evidence="8" id="KW-0175">Coiled coil</keyword>
<keyword evidence="9" id="KW-0539">Nucleus</keyword>
<evidence type="ECO:0000313" key="13">
    <source>
        <dbReference type="EMBL" id="PVD18719.1"/>
    </source>
</evidence>
<feature type="compositionally biased region" description="Pro residues" evidence="12">
    <location>
        <begin position="65"/>
        <end position="75"/>
    </location>
</feature>
<dbReference type="PANTHER" id="PTHR28579">
    <property type="entry name" value="ANAPHASE-PROMOTING COMPLEX SUBUNIT CDC26"/>
    <property type="match status" value="1"/>
</dbReference>
<dbReference type="GO" id="GO:0070979">
    <property type="term" value="P:protein K11-linked ubiquitination"/>
    <property type="evidence" value="ECO:0007669"/>
    <property type="project" value="TreeGrafter"/>
</dbReference>
<evidence type="ECO:0000256" key="10">
    <source>
        <dbReference type="ARBA" id="ARBA00023306"/>
    </source>
</evidence>
<feature type="region of interest" description="Disordered" evidence="12">
    <location>
        <begin position="26"/>
        <end position="75"/>
    </location>
</feature>
<evidence type="ECO:0000256" key="3">
    <source>
        <dbReference type="ARBA" id="ARBA00007939"/>
    </source>
</evidence>
<evidence type="ECO:0000256" key="12">
    <source>
        <dbReference type="SAM" id="MobiDB-lite"/>
    </source>
</evidence>
<dbReference type="STRING" id="400727.A0A2T7NC25"/>
<keyword evidence="7" id="KW-0833">Ubl conjugation pathway</keyword>
<evidence type="ECO:0000256" key="8">
    <source>
        <dbReference type="ARBA" id="ARBA00023054"/>
    </source>
</evidence>
<evidence type="ECO:0000256" key="5">
    <source>
        <dbReference type="ARBA" id="ARBA00022618"/>
    </source>
</evidence>
<evidence type="ECO:0000256" key="1">
    <source>
        <dbReference type="ARBA" id="ARBA00004123"/>
    </source>
</evidence>
<name>A0A2T7NC25_POMCA</name>
<evidence type="ECO:0000256" key="7">
    <source>
        <dbReference type="ARBA" id="ARBA00022786"/>
    </source>
</evidence>
<evidence type="ECO:0000313" key="14">
    <source>
        <dbReference type="Proteomes" id="UP000245119"/>
    </source>
</evidence>
<keyword evidence="14" id="KW-1185">Reference proteome</keyword>
<dbReference type="EMBL" id="PZQS01000014">
    <property type="protein sequence ID" value="PVD18719.1"/>
    <property type="molecule type" value="Genomic_DNA"/>
</dbReference>
<comment type="similarity">
    <text evidence="3">Belongs to the CDC26 family.</text>
</comment>
<accession>A0A2T7NC25</accession>
<dbReference type="GO" id="GO:0007346">
    <property type="term" value="P:regulation of mitotic cell cycle"/>
    <property type="evidence" value="ECO:0007669"/>
    <property type="project" value="TreeGrafter"/>
</dbReference>
<feature type="compositionally biased region" description="Basic and acidic residues" evidence="12">
    <location>
        <begin position="50"/>
        <end position="62"/>
    </location>
</feature>
<keyword evidence="6" id="KW-0498">Mitosis</keyword>
<dbReference type="Proteomes" id="UP000245119">
    <property type="component" value="Linkage Group LG14"/>
</dbReference>
<dbReference type="GO" id="GO:0051301">
    <property type="term" value="P:cell division"/>
    <property type="evidence" value="ECO:0007669"/>
    <property type="project" value="UniProtKB-KW"/>
</dbReference>
<protein>
    <recommendedName>
        <fullName evidence="4">Anaphase-promoting complex subunit CDC26</fullName>
    </recommendedName>
    <alternativeName>
        <fullName evidence="11">Cell division cycle protein 26 homolog</fullName>
    </alternativeName>
</protein>
<comment type="caution">
    <text evidence="13">The sequence shown here is derived from an EMBL/GenBank/DDBJ whole genome shotgun (WGS) entry which is preliminary data.</text>
</comment>
<evidence type="ECO:0000256" key="11">
    <source>
        <dbReference type="ARBA" id="ARBA00032907"/>
    </source>
</evidence>
<comment type="subcellular location">
    <subcellularLocation>
        <location evidence="1">Nucleus</location>
    </subcellularLocation>
</comment>
<keyword evidence="5" id="KW-0132">Cell division</keyword>
<comment type="pathway">
    <text evidence="2">Protein modification; protein ubiquitination.</text>
</comment>
<reference evidence="13 14" key="1">
    <citation type="submission" date="2018-04" db="EMBL/GenBank/DDBJ databases">
        <title>The genome of golden apple snail Pomacea canaliculata provides insight into stress tolerance and invasive adaptation.</title>
        <authorList>
            <person name="Liu C."/>
            <person name="Liu B."/>
            <person name="Ren Y."/>
            <person name="Zhang Y."/>
            <person name="Wang H."/>
            <person name="Li S."/>
            <person name="Jiang F."/>
            <person name="Yin L."/>
            <person name="Zhang G."/>
            <person name="Qian W."/>
            <person name="Fan W."/>
        </authorList>
    </citation>
    <scope>NUCLEOTIDE SEQUENCE [LARGE SCALE GENOMIC DNA]</scope>
    <source>
        <strain evidence="13">SZHN2017</strain>
        <tissue evidence="13">Muscle</tissue>
    </source>
</reference>
<proteinExistence type="inferred from homology"/>
<dbReference type="GO" id="GO:0005680">
    <property type="term" value="C:anaphase-promoting complex"/>
    <property type="evidence" value="ECO:0007669"/>
    <property type="project" value="InterPro"/>
</dbReference>
<dbReference type="PANTHER" id="PTHR28579:SF1">
    <property type="entry name" value="ANAPHASE-PROMOTING COMPLEX SUBUNIT CDC26"/>
    <property type="match status" value="1"/>
</dbReference>
<keyword evidence="10" id="KW-0131">Cell cycle</keyword>
<dbReference type="AlphaFoldDB" id="A0A2T7NC25"/>
<evidence type="ECO:0000256" key="2">
    <source>
        <dbReference type="ARBA" id="ARBA00004906"/>
    </source>
</evidence>